<dbReference type="Proteomes" id="UP000002457">
    <property type="component" value="Chromosome"/>
</dbReference>
<protein>
    <submittedName>
        <fullName evidence="2">Uncharacterized protein</fullName>
    </submittedName>
</protein>
<dbReference type="AlphaFoldDB" id="B8GKI6"/>
<name>B8GKI6_METPE</name>
<keyword evidence="1" id="KW-1133">Transmembrane helix</keyword>
<proteinExistence type="predicted"/>
<accession>B8GKI6</accession>
<dbReference type="KEGG" id="mpl:Mpal_0496"/>
<evidence type="ECO:0000256" key="1">
    <source>
        <dbReference type="SAM" id="Phobius"/>
    </source>
</evidence>
<dbReference type="EMBL" id="CP001338">
    <property type="protein sequence ID" value="ACL15869.1"/>
    <property type="molecule type" value="Genomic_DNA"/>
</dbReference>
<evidence type="ECO:0000313" key="2">
    <source>
        <dbReference type="EMBL" id="ACL15869.1"/>
    </source>
</evidence>
<keyword evidence="1" id="KW-0812">Transmembrane</keyword>
<feature type="transmembrane region" description="Helical" evidence="1">
    <location>
        <begin position="6"/>
        <end position="25"/>
    </location>
</feature>
<reference evidence="2 3" key="1">
    <citation type="journal article" date="2015" name="Genome Announc.">
        <title>Complete Genome Sequence of Methanosphaerula palustris E1-9CT, a Hydrogenotrophic Methanogen Isolated from a Minerotrophic Fen Peatland.</title>
        <authorList>
            <person name="Cadillo-Quiroz H."/>
            <person name="Browne P."/>
            <person name="Kyrpides N."/>
            <person name="Woyke T."/>
            <person name="Goodwin L."/>
            <person name="Detter C."/>
            <person name="Yavitt J.B."/>
            <person name="Zinder S.H."/>
        </authorList>
    </citation>
    <scope>NUCLEOTIDE SEQUENCE [LARGE SCALE GENOMIC DNA]</scope>
    <source>
        <strain evidence="3">ATCC BAA-1556 / DSM 19958 / E1-9c</strain>
    </source>
</reference>
<dbReference type="HOGENOM" id="CLU_3302765_0_0_2"/>
<organism evidence="2 3">
    <name type="scientific">Methanosphaerula palustris (strain ATCC BAA-1556 / DSM 19958 / E1-9c)</name>
    <dbReference type="NCBI Taxonomy" id="521011"/>
    <lineage>
        <taxon>Archaea</taxon>
        <taxon>Methanobacteriati</taxon>
        <taxon>Methanobacteriota</taxon>
        <taxon>Stenosarchaea group</taxon>
        <taxon>Methanomicrobia</taxon>
        <taxon>Methanomicrobiales</taxon>
        <taxon>Methanoregulaceae</taxon>
        <taxon>Methanosphaerula</taxon>
    </lineage>
</organism>
<gene>
    <name evidence="2" type="ordered locus">Mpal_0496</name>
</gene>
<keyword evidence="3" id="KW-1185">Reference proteome</keyword>
<evidence type="ECO:0000313" key="3">
    <source>
        <dbReference type="Proteomes" id="UP000002457"/>
    </source>
</evidence>
<keyword evidence="1" id="KW-0472">Membrane</keyword>
<dbReference type="STRING" id="521011.Mpal_0496"/>
<sequence>MEHSMFLMVIGIQIVLVIVVMLISSRGLDGGAGKKGDLQ</sequence>